<accession>A0AAE0AJ03</accession>
<evidence type="ECO:0000313" key="2">
    <source>
        <dbReference type="Proteomes" id="UP001281410"/>
    </source>
</evidence>
<organism evidence="1 2">
    <name type="scientific">Dipteronia sinensis</name>
    <dbReference type="NCBI Taxonomy" id="43782"/>
    <lineage>
        <taxon>Eukaryota</taxon>
        <taxon>Viridiplantae</taxon>
        <taxon>Streptophyta</taxon>
        <taxon>Embryophyta</taxon>
        <taxon>Tracheophyta</taxon>
        <taxon>Spermatophyta</taxon>
        <taxon>Magnoliopsida</taxon>
        <taxon>eudicotyledons</taxon>
        <taxon>Gunneridae</taxon>
        <taxon>Pentapetalae</taxon>
        <taxon>rosids</taxon>
        <taxon>malvids</taxon>
        <taxon>Sapindales</taxon>
        <taxon>Sapindaceae</taxon>
        <taxon>Hippocastanoideae</taxon>
        <taxon>Acereae</taxon>
        <taxon>Dipteronia</taxon>
    </lineage>
</organism>
<dbReference type="AlphaFoldDB" id="A0AAE0AJ03"/>
<dbReference type="Proteomes" id="UP001281410">
    <property type="component" value="Unassembled WGS sequence"/>
</dbReference>
<protein>
    <submittedName>
        <fullName evidence="1">Uncharacterized protein</fullName>
    </submittedName>
</protein>
<dbReference type="EMBL" id="JANJYJ010000004">
    <property type="protein sequence ID" value="KAK3218718.1"/>
    <property type="molecule type" value="Genomic_DNA"/>
</dbReference>
<name>A0AAE0AJ03_9ROSI</name>
<gene>
    <name evidence="1" type="ORF">Dsin_012688</name>
</gene>
<comment type="caution">
    <text evidence="1">The sequence shown here is derived from an EMBL/GenBank/DDBJ whole genome shotgun (WGS) entry which is preliminary data.</text>
</comment>
<reference evidence="1" key="1">
    <citation type="journal article" date="2023" name="Plant J.">
        <title>Genome sequences and population genomics provide insights into the demographic history, inbreeding, and mutation load of two 'living fossil' tree species of Dipteronia.</title>
        <authorList>
            <person name="Feng Y."/>
            <person name="Comes H.P."/>
            <person name="Chen J."/>
            <person name="Zhu S."/>
            <person name="Lu R."/>
            <person name="Zhang X."/>
            <person name="Li P."/>
            <person name="Qiu J."/>
            <person name="Olsen K.M."/>
            <person name="Qiu Y."/>
        </authorList>
    </citation>
    <scope>NUCLEOTIDE SEQUENCE</scope>
    <source>
        <strain evidence="1">NBL</strain>
    </source>
</reference>
<evidence type="ECO:0000313" key="1">
    <source>
        <dbReference type="EMBL" id="KAK3218718.1"/>
    </source>
</evidence>
<sequence length="200" mass="22965">MQGSGTLSQVSSRCVCCSFSGIIDILQLGRDLGYLFSCQIILLSSPDGFCVVKKKKGYEARGDVFNDVKEMEMEMEMENENENKMKMIDCFAMKTTLKQDDEEESDRDGDGDGKYMGLGVFDFPWLHNDEGMISKSDDDQYWNFQDGAEIEYNRQCLYESPSMNDDSMVWPLEGENGMEMENVDCIWRWMLNHPLQQGHA</sequence>
<proteinExistence type="predicted"/>
<keyword evidence="2" id="KW-1185">Reference proteome</keyword>